<evidence type="ECO:0000313" key="3">
    <source>
        <dbReference type="Proteomes" id="UP000070444"/>
    </source>
</evidence>
<proteinExistence type="predicted"/>
<dbReference type="Proteomes" id="UP000070444">
    <property type="component" value="Unassembled WGS sequence"/>
</dbReference>
<dbReference type="STRING" id="796925.A0A137NQN2"/>
<dbReference type="InterPro" id="IPR039961">
    <property type="entry name" value="Nuo9.5"/>
</dbReference>
<accession>A0A137NQN2</accession>
<reference evidence="2 3" key="1">
    <citation type="journal article" date="2015" name="Genome Biol. Evol.">
        <title>Phylogenomic analyses indicate that early fungi evolved digesting cell walls of algal ancestors of land plants.</title>
        <authorList>
            <person name="Chang Y."/>
            <person name="Wang S."/>
            <person name="Sekimoto S."/>
            <person name="Aerts A.L."/>
            <person name="Choi C."/>
            <person name="Clum A."/>
            <person name="LaButti K.M."/>
            <person name="Lindquist E.A."/>
            <person name="Yee Ngan C."/>
            <person name="Ohm R.A."/>
            <person name="Salamov A.A."/>
            <person name="Grigoriev I.V."/>
            <person name="Spatafora J.W."/>
            <person name="Berbee M.L."/>
        </authorList>
    </citation>
    <scope>NUCLEOTIDE SEQUENCE [LARGE SCALE GENOMIC DNA]</scope>
    <source>
        <strain evidence="2 3">NRRL 28638</strain>
    </source>
</reference>
<dbReference type="EMBL" id="KQ965003">
    <property type="protein sequence ID" value="KXN65051.1"/>
    <property type="molecule type" value="Genomic_DNA"/>
</dbReference>
<dbReference type="AlphaFoldDB" id="A0A137NQN2"/>
<dbReference type="OrthoDB" id="2093409at2759"/>
<sequence>MIRAIKYYALEYPVYFWSLTIGAFGPPTAYFVPKWRGKLFGNPPSKAIPTTYPLPNRARQSISGYED</sequence>
<keyword evidence="2" id="KW-0830">Ubiquinone</keyword>
<keyword evidence="3" id="KW-1185">Reference proteome</keyword>
<evidence type="ECO:0000313" key="2">
    <source>
        <dbReference type="EMBL" id="KXN65051.1"/>
    </source>
</evidence>
<keyword evidence="1" id="KW-1133">Transmembrane helix</keyword>
<evidence type="ECO:0000256" key="1">
    <source>
        <dbReference type="SAM" id="Phobius"/>
    </source>
</evidence>
<keyword evidence="1" id="KW-0472">Membrane</keyword>
<feature type="transmembrane region" description="Helical" evidence="1">
    <location>
        <begin position="12"/>
        <end position="32"/>
    </location>
</feature>
<protein>
    <submittedName>
        <fullName evidence="2">N19M, NADH-ubiquinone oxidoreductase 9.5 kDa subunit</fullName>
    </submittedName>
</protein>
<gene>
    <name evidence="2" type="ORF">CONCODRAFT_80876</name>
</gene>
<keyword evidence="1" id="KW-0812">Transmembrane</keyword>
<dbReference type="PANTHER" id="PTHR38488">
    <property type="entry name" value="OXIDOREDUCTASE 9.5 KDA SUBUNIT, PUTATIVE (AFU_ORTHOLOGUE AFUA_5G08980)-RELATED"/>
    <property type="match status" value="1"/>
</dbReference>
<dbReference type="PANTHER" id="PTHR38488:SF1">
    <property type="entry name" value="OXIDOREDUCTASE 9.5 KDA SUBUNIT, PUTATIVE (AFU_ORTHOLOGUE AFUA_5G08980)-RELATED"/>
    <property type="match status" value="1"/>
</dbReference>
<name>A0A137NQN2_CONC2</name>
<dbReference type="CDD" id="cd22903">
    <property type="entry name" value="NI9M"/>
    <property type="match status" value="1"/>
</dbReference>
<organism evidence="2 3">
    <name type="scientific">Conidiobolus coronatus (strain ATCC 28846 / CBS 209.66 / NRRL 28638)</name>
    <name type="common">Delacroixia coronata</name>
    <dbReference type="NCBI Taxonomy" id="796925"/>
    <lineage>
        <taxon>Eukaryota</taxon>
        <taxon>Fungi</taxon>
        <taxon>Fungi incertae sedis</taxon>
        <taxon>Zoopagomycota</taxon>
        <taxon>Entomophthoromycotina</taxon>
        <taxon>Entomophthoromycetes</taxon>
        <taxon>Entomophthorales</taxon>
        <taxon>Ancylistaceae</taxon>
        <taxon>Conidiobolus</taxon>
    </lineage>
</organism>
<dbReference type="OMA" id="YYALEYP"/>